<dbReference type="OrthoDB" id="7066780at2"/>
<proteinExistence type="inferred from homology"/>
<dbReference type="GO" id="GO:0006282">
    <property type="term" value="P:regulation of DNA repair"/>
    <property type="evidence" value="ECO:0007669"/>
    <property type="project" value="UniProtKB-UniRule"/>
</dbReference>
<comment type="subcellular location">
    <subcellularLocation>
        <location evidence="1 5">Cytoplasm</location>
    </subcellularLocation>
</comment>
<accession>A0A7C9NPL7</accession>
<name>A0A7C9NPL7_9GAMM</name>
<evidence type="ECO:0000256" key="1">
    <source>
        <dbReference type="ARBA" id="ARBA00004496"/>
    </source>
</evidence>
<feature type="domain" description="RecX first three-helical" evidence="8">
    <location>
        <begin position="11"/>
        <end position="48"/>
    </location>
</feature>
<dbReference type="InterPro" id="IPR003783">
    <property type="entry name" value="Regulatory_RecX"/>
</dbReference>
<reference evidence="9 10" key="1">
    <citation type="submission" date="2020-01" db="EMBL/GenBank/DDBJ databases">
        <title>Whole genome sequencing of Halomonas alkaliphila strain LS44.</title>
        <authorList>
            <person name="Kumar S."/>
            <person name="Paul D."/>
            <person name="Shouche Y."/>
            <person name="Suryavanshi M.V."/>
        </authorList>
    </citation>
    <scope>NUCLEOTIDE SEQUENCE [LARGE SCALE GENOMIC DNA]</scope>
    <source>
        <strain evidence="9 10">LS44</strain>
    </source>
</reference>
<evidence type="ECO:0000259" key="7">
    <source>
        <dbReference type="Pfam" id="PF21981"/>
    </source>
</evidence>
<dbReference type="InterPro" id="IPR053926">
    <property type="entry name" value="RecX_HTH_1st"/>
</dbReference>
<comment type="caution">
    <text evidence="9">The sequence shown here is derived from an EMBL/GenBank/DDBJ whole genome shotgun (WGS) entry which is preliminary data.</text>
</comment>
<dbReference type="PANTHER" id="PTHR33602:SF1">
    <property type="entry name" value="REGULATORY PROTEIN RECX FAMILY PROTEIN"/>
    <property type="match status" value="1"/>
</dbReference>
<dbReference type="InterPro" id="IPR036388">
    <property type="entry name" value="WH-like_DNA-bd_sf"/>
</dbReference>
<evidence type="ECO:0000259" key="8">
    <source>
        <dbReference type="Pfam" id="PF21982"/>
    </source>
</evidence>
<protein>
    <recommendedName>
        <fullName evidence="3 5">Regulatory protein RecX</fullName>
    </recommendedName>
</protein>
<sequence length="153" mass="17755">MFSSSGELTPREVAIQLLARREYSRAELACKLQQKSFQPDEITVCLDTLAEQNLQSDERFAESFIRSRIFRGQGVIRIKGELRQRGVDQETLRTALASVEEREAVDWFELACDTLRRRFSTPGDTPKERAKRERFLATRGFDFEQIRYALSCL</sequence>
<feature type="domain" description="RecX second three-helical" evidence="6">
    <location>
        <begin position="56"/>
        <end position="96"/>
    </location>
</feature>
<evidence type="ECO:0000259" key="6">
    <source>
        <dbReference type="Pfam" id="PF02631"/>
    </source>
</evidence>
<gene>
    <name evidence="5" type="primary">recX</name>
    <name evidence="9" type="ORF">GPL32_07065</name>
</gene>
<evidence type="ECO:0000256" key="2">
    <source>
        <dbReference type="ARBA" id="ARBA00009695"/>
    </source>
</evidence>
<comment type="function">
    <text evidence="5">Modulates RecA activity.</text>
</comment>
<evidence type="ECO:0000256" key="4">
    <source>
        <dbReference type="ARBA" id="ARBA00022490"/>
    </source>
</evidence>
<dbReference type="InterPro" id="IPR053924">
    <property type="entry name" value="RecX_HTH_2nd"/>
</dbReference>
<keyword evidence="4 5" id="KW-0963">Cytoplasm</keyword>
<dbReference type="Proteomes" id="UP000480312">
    <property type="component" value="Unassembled WGS sequence"/>
</dbReference>
<dbReference type="AlphaFoldDB" id="A0A7C9NPL7"/>
<dbReference type="RefSeq" id="WP_162218163.1">
    <property type="nucleotide sequence ID" value="NZ_JAAEHK010000007.1"/>
</dbReference>
<comment type="similarity">
    <text evidence="2 5">Belongs to the RecX family.</text>
</comment>
<dbReference type="Pfam" id="PF21981">
    <property type="entry name" value="RecX_HTH3"/>
    <property type="match status" value="1"/>
</dbReference>
<dbReference type="Gene3D" id="1.10.10.10">
    <property type="entry name" value="Winged helix-like DNA-binding domain superfamily/Winged helix DNA-binding domain"/>
    <property type="match status" value="3"/>
</dbReference>
<evidence type="ECO:0000313" key="9">
    <source>
        <dbReference type="EMBL" id="NDL70268.1"/>
    </source>
</evidence>
<dbReference type="GO" id="GO:0005737">
    <property type="term" value="C:cytoplasm"/>
    <property type="evidence" value="ECO:0007669"/>
    <property type="project" value="UniProtKB-SubCell"/>
</dbReference>
<dbReference type="PANTHER" id="PTHR33602">
    <property type="entry name" value="REGULATORY PROTEIN RECX FAMILY PROTEIN"/>
    <property type="match status" value="1"/>
</dbReference>
<feature type="domain" description="RecX third three-helical" evidence="7">
    <location>
        <begin position="106"/>
        <end position="150"/>
    </location>
</feature>
<dbReference type="EMBL" id="JAAEHK010000007">
    <property type="protein sequence ID" value="NDL70268.1"/>
    <property type="molecule type" value="Genomic_DNA"/>
</dbReference>
<evidence type="ECO:0000256" key="3">
    <source>
        <dbReference type="ARBA" id="ARBA00018111"/>
    </source>
</evidence>
<evidence type="ECO:0000256" key="5">
    <source>
        <dbReference type="HAMAP-Rule" id="MF_01114"/>
    </source>
</evidence>
<organism evidence="9 10">
    <name type="scientific">Vreelandella alkaliphila</name>
    <dbReference type="NCBI Taxonomy" id="272774"/>
    <lineage>
        <taxon>Bacteria</taxon>
        <taxon>Pseudomonadati</taxon>
        <taxon>Pseudomonadota</taxon>
        <taxon>Gammaproteobacteria</taxon>
        <taxon>Oceanospirillales</taxon>
        <taxon>Halomonadaceae</taxon>
        <taxon>Vreelandella</taxon>
    </lineage>
</organism>
<dbReference type="Pfam" id="PF21982">
    <property type="entry name" value="RecX_HTH1"/>
    <property type="match status" value="1"/>
</dbReference>
<dbReference type="InterPro" id="IPR053925">
    <property type="entry name" value="RecX_HTH_3rd"/>
</dbReference>
<dbReference type="HAMAP" id="MF_01114">
    <property type="entry name" value="RecX"/>
    <property type="match status" value="1"/>
</dbReference>
<evidence type="ECO:0000313" key="10">
    <source>
        <dbReference type="Proteomes" id="UP000480312"/>
    </source>
</evidence>
<dbReference type="Pfam" id="PF02631">
    <property type="entry name" value="RecX_HTH2"/>
    <property type="match status" value="1"/>
</dbReference>